<comment type="domain">
    <text evidence="12">Contains an N-terminal zinc-binding domain, a central core domain that contains the primase activity, and a C-terminal DnaB-binding domain.</text>
</comment>
<evidence type="ECO:0000256" key="13">
    <source>
        <dbReference type="PIRNR" id="PIRNR002811"/>
    </source>
</evidence>
<dbReference type="EC" id="2.7.7.101" evidence="12"/>
<feature type="zinc finger region" description="CHC2-type" evidence="12 14">
    <location>
        <begin position="39"/>
        <end position="63"/>
    </location>
</feature>
<dbReference type="NCBIfam" id="TIGR01391">
    <property type="entry name" value="dnaG"/>
    <property type="match status" value="1"/>
</dbReference>
<dbReference type="GO" id="GO:1990077">
    <property type="term" value="C:primosome complex"/>
    <property type="evidence" value="ECO:0007669"/>
    <property type="project" value="UniProtKB-KW"/>
</dbReference>
<dbReference type="Gene3D" id="3.40.1360.10">
    <property type="match status" value="1"/>
</dbReference>
<dbReference type="PANTHER" id="PTHR30313">
    <property type="entry name" value="DNA PRIMASE"/>
    <property type="match status" value="1"/>
</dbReference>
<dbReference type="CDD" id="cd03364">
    <property type="entry name" value="TOPRIM_DnaG_primases"/>
    <property type="match status" value="1"/>
</dbReference>
<keyword evidence="3 12" id="KW-0808">Transferase</keyword>
<keyword evidence="15" id="KW-0175">Coiled coil</keyword>
<dbReference type="InterPro" id="IPR006295">
    <property type="entry name" value="DNA_primase_DnaG"/>
</dbReference>
<keyword evidence="5 12" id="KW-0235">DNA replication</keyword>
<evidence type="ECO:0000256" key="3">
    <source>
        <dbReference type="ARBA" id="ARBA00022679"/>
    </source>
</evidence>
<keyword evidence="11 12" id="KW-0804">Transcription</keyword>
<dbReference type="InterPro" id="IPR036977">
    <property type="entry name" value="DNA_primase_Znf_CHC2"/>
</dbReference>
<keyword evidence="1 12" id="KW-0240">DNA-directed RNA polymerase</keyword>
<evidence type="ECO:0000256" key="8">
    <source>
        <dbReference type="ARBA" id="ARBA00022833"/>
    </source>
</evidence>
<dbReference type="GO" id="GO:0006269">
    <property type="term" value="P:DNA replication, synthesis of primer"/>
    <property type="evidence" value="ECO:0007669"/>
    <property type="project" value="UniProtKB-UniRule"/>
</dbReference>
<dbReference type="HAMAP" id="MF_00974">
    <property type="entry name" value="DNA_primase_DnaG"/>
    <property type="match status" value="1"/>
</dbReference>
<dbReference type="InterPro" id="IPR006171">
    <property type="entry name" value="TOPRIM_dom"/>
</dbReference>
<protein>
    <recommendedName>
        <fullName evidence="12 13">DNA primase</fullName>
        <ecNumber evidence="12">2.7.7.101</ecNumber>
    </recommendedName>
</protein>
<name>A0A6J4T7K1_9ACTN</name>
<keyword evidence="10 12" id="KW-0238">DNA-binding</keyword>
<evidence type="ECO:0000256" key="11">
    <source>
        <dbReference type="ARBA" id="ARBA00023163"/>
    </source>
</evidence>
<proteinExistence type="inferred from homology"/>
<dbReference type="GO" id="GO:0003899">
    <property type="term" value="F:DNA-directed RNA polymerase activity"/>
    <property type="evidence" value="ECO:0007669"/>
    <property type="project" value="UniProtKB-UniRule"/>
</dbReference>
<dbReference type="Pfam" id="PF01807">
    <property type="entry name" value="Zn_ribbon_DnaG"/>
    <property type="match status" value="1"/>
</dbReference>
<feature type="domain" description="Toprim" evidence="17">
    <location>
        <begin position="260"/>
        <end position="341"/>
    </location>
</feature>
<dbReference type="InterPro" id="IPR002694">
    <property type="entry name" value="Znf_CHC2"/>
</dbReference>
<evidence type="ECO:0000256" key="7">
    <source>
        <dbReference type="ARBA" id="ARBA00022771"/>
    </source>
</evidence>
<dbReference type="InterPro" id="IPR050219">
    <property type="entry name" value="DnaG_primase"/>
</dbReference>
<evidence type="ECO:0000256" key="5">
    <source>
        <dbReference type="ARBA" id="ARBA00022705"/>
    </source>
</evidence>
<feature type="region of interest" description="Disordered" evidence="16">
    <location>
        <begin position="421"/>
        <end position="474"/>
    </location>
</feature>
<keyword evidence="4 12" id="KW-0548">Nucleotidyltransferase</keyword>
<dbReference type="GO" id="GO:0005737">
    <property type="term" value="C:cytoplasm"/>
    <property type="evidence" value="ECO:0007669"/>
    <property type="project" value="TreeGrafter"/>
</dbReference>
<dbReference type="PIRSF" id="PIRSF002811">
    <property type="entry name" value="DnaG"/>
    <property type="match status" value="1"/>
</dbReference>
<comment type="catalytic activity">
    <reaction evidence="12">
        <text>ssDNA + n NTP = ssDNA/pppN(pN)n-1 hybrid + (n-1) diphosphate.</text>
        <dbReference type="EC" id="2.7.7.101"/>
    </reaction>
</comment>
<evidence type="ECO:0000256" key="10">
    <source>
        <dbReference type="ARBA" id="ARBA00023125"/>
    </source>
</evidence>
<evidence type="ECO:0000313" key="18">
    <source>
        <dbReference type="EMBL" id="CAA9516193.1"/>
    </source>
</evidence>
<evidence type="ECO:0000256" key="14">
    <source>
        <dbReference type="PIRSR" id="PIRSR002811-1"/>
    </source>
</evidence>
<dbReference type="GO" id="GO:0003677">
    <property type="term" value="F:DNA binding"/>
    <property type="evidence" value="ECO:0007669"/>
    <property type="project" value="UniProtKB-KW"/>
</dbReference>
<keyword evidence="8 12" id="KW-0862">Zinc</keyword>
<dbReference type="PROSITE" id="PS50880">
    <property type="entry name" value="TOPRIM"/>
    <property type="match status" value="1"/>
</dbReference>
<dbReference type="FunFam" id="3.90.580.10:FF:000001">
    <property type="entry name" value="DNA primase"/>
    <property type="match status" value="1"/>
</dbReference>
<evidence type="ECO:0000256" key="6">
    <source>
        <dbReference type="ARBA" id="ARBA00022723"/>
    </source>
</evidence>
<comment type="similarity">
    <text evidence="12 13">Belongs to the DnaG primase family.</text>
</comment>
<evidence type="ECO:0000256" key="16">
    <source>
        <dbReference type="SAM" id="MobiDB-lite"/>
    </source>
</evidence>
<dbReference type="GO" id="GO:0008270">
    <property type="term" value="F:zinc ion binding"/>
    <property type="evidence" value="ECO:0007669"/>
    <property type="project" value="UniProtKB-UniRule"/>
</dbReference>
<evidence type="ECO:0000256" key="12">
    <source>
        <dbReference type="HAMAP-Rule" id="MF_00974"/>
    </source>
</evidence>
<dbReference type="InterPro" id="IPR037068">
    <property type="entry name" value="DNA_primase_core_N_sf"/>
</dbReference>
<keyword evidence="6 12" id="KW-0479">Metal-binding</keyword>
<dbReference type="SMART" id="SM00493">
    <property type="entry name" value="TOPRIM"/>
    <property type="match status" value="1"/>
</dbReference>
<keyword evidence="9" id="KW-0460">Magnesium</keyword>
<dbReference type="SMART" id="SM00400">
    <property type="entry name" value="ZnF_CHCC"/>
    <property type="match status" value="1"/>
</dbReference>
<evidence type="ECO:0000256" key="15">
    <source>
        <dbReference type="SAM" id="Coils"/>
    </source>
</evidence>
<keyword evidence="2 12" id="KW-0639">Primosome</keyword>
<dbReference type="InterPro" id="IPR030846">
    <property type="entry name" value="DnaG_bac"/>
</dbReference>
<organism evidence="18">
    <name type="scientific">uncultured Solirubrobacterales bacterium</name>
    <dbReference type="NCBI Taxonomy" id="768556"/>
    <lineage>
        <taxon>Bacteria</taxon>
        <taxon>Bacillati</taxon>
        <taxon>Actinomycetota</taxon>
        <taxon>Thermoleophilia</taxon>
        <taxon>Solirubrobacterales</taxon>
        <taxon>environmental samples</taxon>
    </lineage>
</organism>
<dbReference type="Pfam" id="PF08275">
    <property type="entry name" value="DNAG_N"/>
    <property type="match status" value="1"/>
</dbReference>
<dbReference type="EMBL" id="CADCVV010000187">
    <property type="protein sequence ID" value="CAA9516193.1"/>
    <property type="molecule type" value="Genomic_DNA"/>
</dbReference>
<dbReference type="GO" id="GO:0000428">
    <property type="term" value="C:DNA-directed RNA polymerase complex"/>
    <property type="evidence" value="ECO:0007669"/>
    <property type="project" value="UniProtKB-KW"/>
</dbReference>
<evidence type="ECO:0000256" key="1">
    <source>
        <dbReference type="ARBA" id="ARBA00022478"/>
    </source>
</evidence>
<evidence type="ECO:0000256" key="4">
    <source>
        <dbReference type="ARBA" id="ARBA00022695"/>
    </source>
</evidence>
<dbReference type="Gene3D" id="3.90.980.10">
    <property type="entry name" value="DNA primase, catalytic core, N-terminal domain"/>
    <property type="match status" value="1"/>
</dbReference>
<dbReference type="SUPFAM" id="SSF57783">
    <property type="entry name" value="Zinc beta-ribbon"/>
    <property type="match status" value="1"/>
</dbReference>
<gene>
    <name evidence="12" type="primary">dnaG</name>
    <name evidence="18" type="ORF">AVDCRST_MAG17-2298</name>
</gene>
<comment type="function">
    <text evidence="12 13">RNA polymerase that catalyzes the synthesis of short RNA molecules used as primers for DNA polymerase during DNA replication.</text>
</comment>
<comment type="cofactor">
    <cofactor evidence="12 13 14">
        <name>Zn(2+)</name>
        <dbReference type="ChEBI" id="CHEBI:29105"/>
    </cofactor>
    <text evidence="12 13 14">Binds 1 zinc ion per monomer.</text>
</comment>
<reference evidence="18" key="1">
    <citation type="submission" date="2020-02" db="EMBL/GenBank/DDBJ databases">
        <authorList>
            <person name="Meier V. D."/>
        </authorList>
    </citation>
    <scope>NUCLEOTIDE SEQUENCE</scope>
    <source>
        <strain evidence="18">AVDCRST_MAG17</strain>
    </source>
</reference>
<dbReference type="Gene3D" id="3.90.580.10">
    <property type="entry name" value="Zinc finger, CHC2-type domain"/>
    <property type="match status" value="1"/>
</dbReference>
<dbReference type="InterPro" id="IPR013264">
    <property type="entry name" value="DNAG_N"/>
</dbReference>
<evidence type="ECO:0000256" key="9">
    <source>
        <dbReference type="ARBA" id="ARBA00022842"/>
    </source>
</evidence>
<evidence type="ECO:0000259" key="17">
    <source>
        <dbReference type="PROSITE" id="PS50880"/>
    </source>
</evidence>
<dbReference type="PANTHER" id="PTHR30313:SF2">
    <property type="entry name" value="DNA PRIMASE"/>
    <property type="match status" value="1"/>
</dbReference>
<comment type="subunit">
    <text evidence="12">Monomer. Interacts with DnaB.</text>
</comment>
<evidence type="ECO:0000256" key="2">
    <source>
        <dbReference type="ARBA" id="ARBA00022515"/>
    </source>
</evidence>
<keyword evidence="7 12" id="KW-0863">Zinc-finger</keyword>
<accession>A0A6J4T7K1</accession>
<dbReference type="Pfam" id="PF13155">
    <property type="entry name" value="Toprim_2"/>
    <property type="match status" value="1"/>
</dbReference>
<dbReference type="AlphaFoldDB" id="A0A6J4T7K1"/>
<dbReference type="InterPro" id="IPR034151">
    <property type="entry name" value="TOPRIM_DnaG_bac"/>
</dbReference>
<sequence length="602" mass="65949">MALFTRGSVERVKEAVDMVELVGARTDLRRVGTRHVGLCPFHDERTPSFSVNAEHALYHCFGCGESGDSIKFVRETEGLEFAEAVEHLAERYGVELEREEEGPRAEESRRRRDRLMRLLDRTATFYARFLWDAGEARAARAHLAERGLSEETLRTFRVGYAPSAWNRVLAAGQRDGYAPGEMVAAGVAQPGRDGGYFDRFRARITFPLSDARGRVLGFGARAVRDSQKPKYLNSSENELYRKGRHLFGIDHARAPAAKAGRVVVVEGYTDVLALHGAGIRESVAIMGTALTGEQLTELGRAATTVLMALDADASGQEAMLRAARAATERGMELRVVALPAGSDPAELVVAQGAAAFERLLSAAVSVPEFETARVLDTADLATTHGRDRALERVRPLVAATPERSIVRDELVRRVTDRLEVPSSYVTGSGGGGRAATAPARPSARERPTPKAPSAEGAARVAATPPRPSAPAPAERAERAFLAMCLGQPTPGRELLWRAGEGYLSPRFLPVREHLLAHPDDPLAELPTDDEQAALVTEVAMLAEVEPSTELDVRLSFVQLELRRAERELRAAARERDYERQRALWAERERLREQFDELMGALG</sequence>
<feature type="coiled-coil region" evidence="15">
    <location>
        <begin position="554"/>
        <end position="581"/>
    </location>
</feature>
<dbReference type="SUPFAM" id="SSF56731">
    <property type="entry name" value="DNA primase core"/>
    <property type="match status" value="1"/>
</dbReference>